<dbReference type="EMBL" id="CP136865">
    <property type="protein sequence ID" value="WOJ96682.1"/>
    <property type="molecule type" value="Genomic_DNA"/>
</dbReference>
<dbReference type="InterPro" id="IPR025877">
    <property type="entry name" value="MobA-like_NTP_Trfase"/>
</dbReference>
<keyword evidence="4" id="KW-1185">Reference proteome</keyword>
<reference evidence="3 4" key="1">
    <citation type="submission" date="2023-10" db="EMBL/GenBank/DDBJ databases">
        <title>Two novel species belonging to the OM43/NOR5 clade.</title>
        <authorList>
            <person name="Park M."/>
        </authorList>
    </citation>
    <scope>NUCLEOTIDE SEQUENCE [LARGE SCALE GENOMIC DNA]</scope>
    <source>
        <strain evidence="3 4">IMCC45268</strain>
    </source>
</reference>
<evidence type="ECO:0000256" key="1">
    <source>
        <dbReference type="ARBA" id="ARBA00022842"/>
    </source>
</evidence>
<name>A0ABZ0IB01_9GAMM</name>
<sequence>MNTDSNQNAREDSLVLLLAGGSAKRFGSDKRREIIDSEKMLIEKTISQYLNIGIEVLVCLSSRGGDDSLEEHLREQSVECLRCRRANEGIGGTLAESAAAIGDVSKLVIALADMPALLPRTILTLLEHADSEHIVYPVYGARRGHPVVFGGRFLPLIKLLSGDRGASKLLEQNAAQCVAVEVNDPGVLLDVDTPEDLRKLRGLLQARSS</sequence>
<gene>
    <name evidence="3" type="ORF">R0137_15735</name>
</gene>
<dbReference type="Gene3D" id="3.90.550.10">
    <property type="entry name" value="Spore Coat Polysaccharide Biosynthesis Protein SpsA, Chain A"/>
    <property type="match status" value="1"/>
</dbReference>
<protein>
    <submittedName>
        <fullName evidence="3">Nucleotidyltransferase family protein</fullName>
    </submittedName>
</protein>
<dbReference type="CDD" id="cd04182">
    <property type="entry name" value="GT_2_like_f"/>
    <property type="match status" value="1"/>
</dbReference>
<dbReference type="SUPFAM" id="SSF53448">
    <property type="entry name" value="Nucleotide-diphospho-sugar transferases"/>
    <property type="match status" value="1"/>
</dbReference>
<dbReference type="RefSeq" id="WP_407327354.1">
    <property type="nucleotide sequence ID" value="NZ_CP136865.1"/>
</dbReference>
<dbReference type="Pfam" id="PF12804">
    <property type="entry name" value="NTP_transf_3"/>
    <property type="match status" value="1"/>
</dbReference>
<accession>A0ABZ0IB01</accession>
<dbReference type="PANTHER" id="PTHR43777">
    <property type="entry name" value="MOLYBDENUM COFACTOR CYTIDYLYLTRANSFERASE"/>
    <property type="match status" value="1"/>
</dbReference>
<dbReference type="PANTHER" id="PTHR43777:SF1">
    <property type="entry name" value="MOLYBDENUM COFACTOR CYTIDYLYLTRANSFERASE"/>
    <property type="match status" value="1"/>
</dbReference>
<organism evidence="3 4">
    <name type="scientific">Congregibacter brevis</name>
    <dbReference type="NCBI Taxonomy" id="3081201"/>
    <lineage>
        <taxon>Bacteria</taxon>
        <taxon>Pseudomonadati</taxon>
        <taxon>Pseudomonadota</taxon>
        <taxon>Gammaproteobacteria</taxon>
        <taxon>Cellvibrionales</taxon>
        <taxon>Halieaceae</taxon>
        <taxon>Congregibacter</taxon>
    </lineage>
</organism>
<feature type="domain" description="MobA-like NTP transferase" evidence="2">
    <location>
        <begin position="16"/>
        <end position="173"/>
    </location>
</feature>
<evidence type="ECO:0000259" key="2">
    <source>
        <dbReference type="Pfam" id="PF12804"/>
    </source>
</evidence>
<dbReference type="Proteomes" id="UP001626549">
    <property type="component" value="Chromosome"/>
</dbReference>
<proteinExistence type="predicted"/>
<evidence type="ECO:0000313" key="3">
    <source>
        <dbReference type="EMBL" id="WOJ96682.1"/>
    </source>
</evidence>
<dbReference type="InterPro" id="IPR029044">
    <property type="entry name" value="Nucleotide-diphossugar_trans"/>
</dbReference>
<evidence type="ECO:0000313" key="4">
    <source>
        <dbReference type="Proteomes" id="UP001626549"/>
    </source>
</evidence>
<keyword evidence="1" id="KW-0460">Magnesium</keyword>